<keyword evidence="2" id="KW-1185">Reference proteome</keyword>
<evidence type="ECO:0000313" key="2">
    <source>
        <dbReference type="Proteomes" id="UP000192582"/>
    </source>
</evidence>
<name>A0A1W1UP49_9DEIO</name>
<sequence length="87" mass="9162">MADRGVERARISAPVPRVGSLCGGGVTSWANWGSTLLAVSVSGLGLHGSWSPWPGLDREVEKGLAEHQGESGLDKIRLNRLQSGRNG</sequence>
<accession>A0A1W1UP49</accession>
<gene>
    <name evidence="1" type="ORF">SAMN00790413_04151</name>
</gene>
<organism evidence="1 2">
    <name type="scientific">Deinococcus hopiensis KR-140</name>
    <dbReference type="NCBI Taxonomy" id="695939"/>
    <lineage>
        <taxon>Bacteria</taxon>
        <taxon>Thermotogati</taxon>
        <taxon>Deinococcota</taxon>
        <taxon>Deinococci</taxon>
        <taxon>Deinococcales</taxon>
        <taxon>Deinococcaceae</taxon>
        <taxon>Deinococcus</taxon>
    </lineage>
</organism>
<evidence type="ECO:0000313" key="1">
    <source>
        <dbReference type="EMBL" id="SMB82813.1"/>
    </source>
</evidence>
<proteinExistence type="predicted"/>
<reference evidence="1 2" key="1">
    <citation type="submission" date="2017-04" db="EMBL/GenBank/DDBJ databases">
        <authorList>
            <person name="Afonso C.L."/>
            <person name="Miller P.J."/>
            <person name="Scott M.A."/>
            <person name="Spackman E."/>
            <person name="Goraichik I."/>
            <person name="Dimitrov K.M."/>
            <person name="Suarez D.L."/>
            <person name="Swayne D.E."/>
        </authorList>
    </citation>
    <scope>NUCLEOTIDE SEQUENCE [LARGE SCALE GENOMIC DNA]</scope>
    <source>
        <strain evidence="1 2">KR-140</strain>
    </source>
</reference>
<protein>
    <submittedName>
        <fullName evidence="1">Uncharacterized protein</fullName>
    </submittedName>
</protein>
<dbReference type="Proteomes" id="UP000192582">
    <property type="component" value="Unassembled WGS sequence"/>
</dbReference>
<dbReference type="AlphaFoldDB" id="A0A1W1UP49"/>
<dbReference type="EMBL" id="FWWU01000006">
    <property type="protein sequence ID" value="SMB82813.1"/>
    <property type="molecule type" value="Genomic_DNA"/>
</dbReference>